<dbReference type="InterPro" id="IPR028889">
    <property type="entry name" value="USP"/>
</dbReference>
<dbReference type="Gene3D" id="3.90.70.10">
    <property type="entry name" value="Cysteine proteinases"/>
    <property type="match status" value="1"/>
</dbReference>
<evidence type="ECO:0000256" key="8">
    <source>
        <dbReference type="SAM" id="MobiDB-lite"/>
    </source>
</evidence>
<dbReference type="EMBL" id="KQ965751">
    <property type="protein sequence ID" value="KXS16593.1"/>
    <property type="molecule type" value="Genomic_DNA"/>
</dbReference>
<dbReference type="Proteomes" id="UP000070544">
    <property type="component" value="Unassembled WGS sequence"/>
</dbReference>
<feature type="compositionally biased region" description="Polar residues" evidence="8">
    <location>
        <begin position="325"/>
        <end position="334"/>
    </location>
</feature>
<protein>
    <recommendedName>
        <fullName evidence="3">ubiquitinyl hydrolase 1</fullName>
        <ecNumber evidence="3">3.4.19.12</ecNumber>
    </recommendedName>
</protein>
<sequence length="633" mass="67280">MAEHEATPCPHVSSIDLAVLSATVPRLLSARAASIRANPPSEQIPPVLWLCLTCATLTPSGVSAFDPPPRCSALPASPNDCSTVALAHPLTLEIESGLCWCHACNADVHVAPGINELVDTCAGVVCHAIEDAGGMDDVLGFPSQSSSDNTGSSDFEPPEPISDAATGFPYRITAPGLINLGHTCFFNSAMQNLSHCRPLLLRLHTLDPHLPLPPHFSTALPTQPTPTPTHVHPGPLTTPLSTILLSVFSRASGSLAPSPHGPPWTPKQGYLPNTPIDPTPLFAVVRQKWEMYRAMREQDSHEVVRRILDGVGEEQDAAVRGDEQGQGSADSTGTKYRKNVVEEVFGGTIVSLLVCDACKSARATREPTLDLLVPIPTPSTSPDPTTTTTPSPPPTPTPDPRFPLTSNPTHLDRLAKFFQFQRSTAQPPGGSAGVVTLEACIANLFAPERLDGNDSVACDTCSAAAAAASSPSTAPTRHPAQKRLLLLTPLPPVLVIGVKRFAAVGYTGRVRKVRKAVAFGEHLDLGDVIVGEREVGEIVGSGGAEGGPFATGKAGGEVEMKEGTKYRLRSVVVHGGSAVWTGHFYAYVRVNVAGGAREDVWVYASDTKVRYAEWDEVSRAQAYLFFYERVDEV</sequence>
<name>A0A139AJE5_GONPJ</name>
<keyword evidence="7" id="KW-0788">Thiol protease</keyword>
<evidence type="ECO:0000256" key="4">
    <source>
        <dbReference type="ARBA" id="ARBA00022670"/>
    </source>
</evidence>
<comment type="catalytic activity">
    <reaction evidence="1">
        <text>Thiol-dependent hydrolysis of ester, thioester, amide, peptide and isopeptide bonds formed by the C-terminal Gly of ubiquitin (a 76-residue protein attached to proteins as an intracellular targeting signal).</text>
        <dbReference type="EC" id="3.4.19.12"/>
    </reaction>
</comment>
<dbReference type="GO" id="GO:0004843">
    <property type="term" value="F:cysteine-type deubiquitinase activity"/>
    <property type="evidence" value="ECO:0007669"/>
    <property type="project" value="UniProtKB-EC"/>
</dbReference>
<evidence type="ECO:0000256" key="1">
    <source>
        <dbReference type="ARBA" id="ARBA00000707"/>
    </source>
</evidence>
<dbReference type="GO" id="GO:0005634">
    <property type="term" value="C:nucleus"/>
    <property type="evidence" value="ECO:0007669"/>
    <property type="project" value="TreeGrafter"/>
</dbReference>
<dbReference type="PROSITE" id="PS00973">
    <property type="entry name" value="USP_2"/>
    <property type="match status" value="1"/>
</dbReference>
<dbReference type="InterPro" id="IPR018200">
    <property type="entry name" value="USP_CS"/>
</dbReference>
<evidence type="ECO:0000256" key="2">
    <source>
        <dbReference type="ARBA" id="ARBA00009085"/>
    </source>
</evidence>
<keyword evidence="4" id="KW-0645">Protease</keyword>
<evidence type="ECO:0000256" key="3">
    <source>
        <dbReference type="ARBA" id="ARBA00012759"/>
    </source>
</evidence>
<dbReference type="OrthoDB" id="420187at2759"/>
<evidence type="ECO:0000256" key="7">
    <source>
        <dbReference type="ARBA" id="ARBA00022807"/>
    </source>
</evidence>
<dbReference type="InterPro" id="IPR001394">
    <property type="entry name" value="Peptidase_C19_UCH"/>
</dbReference>
<feature type="compositionally biased region" description="Pro residues" evidence="8">
    <location>
        <begin position="390"/>
        <end position="401"/>
    </location>
</feature>
<dbReference type="PANTHER" id="PTHR24006:SF888">
    <property type="entry name" value="UBIQUITIN CARBOXYL-TERMINAL HYDROLASE 30"/>
    <property type="match status" value="1"/>
</dbReference>
<dbReference type="EC" id="3.4.19.12" evidence="3"/>
<feature type="region of interest" description="Disordered" evidence="8">
    <location>
        <begin position="315"/>
        <end position="334"/>
    </location>
</feature>
<accession>A0A139AJE5</accession>
<evidence type="ECO:0000313" key="11">
    <source>
        <dbReference type="Proteomes" id="UP000070544"/>
    </source>
</evidence>
<dbReference type="GO" id="GO:0005829">
    <property type="term" value="C:cytosol"/>
    <property type="evidence" value="ECO:0007669"/>
    <property type="project" value="TreeGrafter"/>
</dbReference>
<evidence type="ECO:0000256" key="5">
    <source>
        <dbReference type="ARBA" id="ARBA00022786"/>
    </source>
</evidence>
<dbReference type="Pfam" id="PF00443">
    <property type="entry name" value="UCH"/>
    <property type="match status" value="1"/>
</dbReference>
<feature type="region of interest" description="Disordered" evidence="8">
    <location>
        <begin position="372"/>
        <end position="404"/>
    </location>
</feature>
<gene>
    <name evidence="10" type="ORF">M427DRAFT_133952</name>
</gene>
<keyword evidence="11" id="KW-1185">Reference proteome</keyword>
<keyword evidence="6" id="KW-0378">Hydrolase</keyword>
<keyword evidence="5" id="KW-0833">Ubl conjugation pathway</keyword>
<dbReference type="GO" id="GO:0016579">
    <property type="term" value="P:protein deubiquitination"/>
    <property type="evidence" value="ECO:0007669"/>
    <property type="project" value="InterPro"/>
</dbReference>
<feature type="compositionally biased region" description="Low complexity" evidence="8">
    <location>
        <begin position="143"/>
        <end position="153"/>
    </location>
</feature>
<evidence type="ECO:0000256" key="6">
    <source>
        <dbReference type="ARBA" id="ARBA00022801"/>
    </source>
</evidence>
<organism evidence="10 11">
    <name type="scientific">Gonapodya prolifera (strain JEL478)</name>
    <name type="common">Monoblepharis prolifera</name>
    <dbReference type="NCBI Taxonomy" id="1344416"/>
    <lineage>
        <taxon>Eukaryota</taxon>
        <taxon>Fungi</taxon>
        <taxon>Fungi incertae sedis</taxon>
        <taxon>Chytridiomycota</taxon>
        <taxon>Chytridiomycota incertae sedis</taxon>
        <taxon>Monoblepharidomycetes</taxon>
        <taxon>Monoblepharidales</taxon>
        <taxon>Gonapodyaceae</taxon>
        <taxon>Gonapodya</taxon>
    </lineage>
</organism>
<evidence type="ECO:0000259" key="9">
    <source>
        <dbReference type="PROSITE" id="PS50235"/>
    </source>
</evidence>
<dbReference type="STRING" id="1344416.A0A139AJE5"/>
<dbReference type="InterPro" id="IPR050164">
    <property type="entry name" value="Peptidase_C19"/>
</dbReference>
<proteinExistence type="inferred from homology"/>
<comment type="similarity">
    <text evidence="2">Belongs to the peptidase C19 family.</text>
</comment>
<dbReference type="PROSITE" id="PS50235">
    <property type="entry name" value="USP_3"/>
    <property type="match status" value="1"/>
</dbReference>
<dbReference type="GO" id="GO:0006508">
    <property type="term" value="P:proteolysis"/>
    <property type="evidence" value="ECO:0007669"/>
    <property type="project" value="UniProtKB-KW"/>
</dbReference>
<reference evidence="10 11" key="1">
    <citation type="journal article" date="2015" name="Genome Biol. Evol.">
        <title>Phylogenomic analyses indicate that early fungi evolved digesting cell walls of algal ancestors of land plants.</title>
        <authorList>
            <person name="Chang Y."/>
            <person name="Wang S."/>
            <person name="Sekimoto S."/>
            <person name="Aerts A.L."/>
            <person name="Choi C."/>
            <person name="Clum A."/>
            <person name="LaButti K.M."/>
            <person name="Lindquist E.A."/>
            <person name="Yee Ngan C."/>
            <person name="Ohm R.A."/>
            <person name="Salamov A.A."/>
            <person name="Grigoriev I.V."/>
            <person name="Spatafora J.W."/>
            <person name="Berbee M.L."/>
        </authorList>
    </citation>
    <scope>NUCLEOTIDE SEQUENCE [LARGE SCALE GENOMIC DNA]</scope>
    <source>
        <strain evidence="10 11">JEL478</strain>
    </source>
</reference>
<feature type="region of interest" description="Disordered" evidence="8">
    <location>
        <begin position="137"/>
        <end position="160"/>
    </location>
</feature>
<feature type="domain" description="USP" evidence="9">
    <location>
        <begin position="175"/>
        <end position="630"/>
    </location>
</feature>
<dbReference type="AlphaFoldDB" id="A0A139AJE5"/>
<dbReference type="InterPro" id="IPR038765">
    <property type="entry name" value="Papain-like_cys_pep_sf"/>
</dbReference>
<dbReference type="SUPFAM" id="SSF54001">
    <property type="entry name" value="Cysteine proteinases"/>
    <property type="match status" value="1"/>
</dbReference>
<dbReference type="PANTHER" id="PTHR24006">
    <property type="entry name" value="UBIQUITIN CARBOXYL-TERMINAL HYDROLASE"/>
    <property type="match status" value="1"/>
</dbReference>
<evidence type="ECO:0000313" key="10">
    <source>
        <dbReference type="EMBL" id="KXS16593.1"/>
    </source>
</evidence>